<name>A0AAE7C0P1_9STAP</name>
<evidence type="ECO:0000313" key="2">
    <source>
        <dbReference type="Proteomes" id="UP000501122"/>
    </source>
</evidence>
<protein>
    <recommendedName>
        <fullName evidence="3">DUF4258 domain-containing protein</fullName>
    </recommendedName>
</protein>
<evidence type="ECO:0008006" key="3">
    <source>
        <dbReference type="Google" id="ProtNLM"/>
    </source>
</evidence>
<reference evidence="1" key="1">
    <citation type="journal article" date="2020" name="Antimicrob. Agents Chemother.">
        <title>The novel macrolide resistance genes mef(D), msr(F) and msr(H) are present on resistance islands in Macrococcus canis, Macrococcus caseolyticus and Staphylococcus aureus.</title>
        <authorList>
            <person name="Schwendener S."/>
            <person name="Dona V."/>
            <person name="Perreten V."/>
        </authorList>
    </citation>
    <scope>NUCLEOTIDE SEQUENCE</scope>
    <source>
        <strain evidence="1">Epi0076A</strain>
    </source>
</reference>
<organism evidence="1 2">
    <name type="scientific">Macrococcoides canis</name>
    <dbReference type="NCBI Taxonomy" id="1855823"/>
    <lineage>
        <taxon>Bacteria</taxon>
        <taxon>Bacillati</taxon>
        <taxon>Bacillota</taxon>
        <taxon>Bacilli</taxon>
        <taxon>Bacillales</taxon>
        <taxon>Staphylococcaceae</taxon>
        <taxon>Macrococcoides</taxon>
    </lineage>
</organism>
<dbReference type="AlphaFoldDB" id="A0AAE7C0P1"/>
<dbReference type="EMBL" id="CP047363">
    <property type="protein sequence ID" value="QIH79077.1"/>
    <property type="molecule type" value="Genomic_DNA"/>
</dbReference>
<proteinExistence type="predicted"/>
<dbReference type="RefSeq" id="WP_164953821.1">
    <property type="nucleotide sequence ID" value="NZ_CP046363.1"/>
</dbReference>
<gene>
    <name evidence="1" type="ORF">GTN30_10520</name>
</gene>
<evidence type="ECO:0000313" key="1">
    <source>
        <dbReference type="EMBL" id="QIH79077.1"/>
    </source>
</evidence>
<dbReference type="Proteomes" id="UP000501122">
    <property type="component" value="Chromosome"/>
</dbReference>
<sequence>MSNIIKFLICSITLTLLTSFTLHGYVDAREYAPSENDIKNDKYIYHFTDEDYEQYADIILDDSESPTITPRMAPAVPFLASAVFSILAKQGVKTAVKSISKHALQRAGQKGITKTMMANTIKNGVKYTDRNTGAKILYDKITGTTLVVKNNNVVTSYIQKTPKKVRRKGH</sequence>
<accession>A0AAE7C0P1</accession>